<reference evidence="3" key="2">
    <citation type="journal article" date="2023" name="IMA Fungus">
        <title>Comparative genomic study of the Penicillium genus elucidates a diverse pangenome and 15 lateral gene transfer events.</title>
        <authorList>
            <person name="Petersen C."/>
            <person name="Sorensen T."/>
            <person name="Nielsen M.R."/>
            <person name="Sondergaard T.E."/>
            <person name="Sorensen J.L."/>
            <person name="Fitzpatrick D.A."/>
            <person name="Frisvad J.C."/>
            <person name="Nielsen K.L."/>
        </authorList>
    </citation>
    <scope>NUCLEOTIDE SEQUENCE</scope>
    <source>
        <strain evidence="3">IBT 26290</strain>
    </source>
</reference>
<comment type="similarity">
    <text evidence="1">Belongs to the methyltransferase superfamily.</text>
</comment>
<reference evidence="3" key="1">
    <citation type="submission" date="2022-11" db="EMBL/GenBank/DDBJ databases">
        <authorList>
            <person name="Petersen C."/>
        </authorList>
    </citation>
    <scope>NUCLEOTIDE SEQUENCE</scope>
    <source>
        <strain evidence="3">IBT 26290</strain>
    </source>
</reference>
<evidence type="ECO:0000256" key="2">
    <source>
        <dbReference type="ARBA" id="ARBA00022603"/>
    </source>
</evidence>
<dbReference type="GO" id="GO:0008168">
    <property type="term" value="F:methyltransferase activity"/>
    <property type="evidence" value="ECO:0007669"/>
    <property type="project" value="UniProtKB-KW"/>
</dbReference>
<dbReference type="Pfam" id="PF13489">
    <property type="entry name" value="Methyltransf_23"/>
    <property type="match status" value="1"/>
</dbReference>
<dbReference type="Proteomes" id="UP001149163">
    <property type="component" value="Unassembled WGS sequence"/>
</dbReference>
<evidence type="ECO:0000256" key="1">
    <source>
        <dbReference type="ARBA" id="ARBA00008361"/>
    </source>
</evidence>
<dbReference type="EMBL" id="JAPQKN010000007">
    <property type="protein sequence ID" value="KAJ5153132.1"/>
    <property type="molecule type" value="Genomic_DNA"/>
</dbReference>
<accession>A0A9W9HQG0</accession>
<sequence length="225" mass="25125">MPPTIPMGTPGEAGAALYSPFTLYFYNYWVLGVSNSYAWCCSTKDIQLPFFRKFMGQRHLDIGPGTGYYLANAGVPETTEMTLMDLNPNSLETAKSRFGRPSTRTVKADVLEPLPLSGVYDSISVFYLLHCLPGPLERKMKLFANLKPLLAEGGTIYGTTILGKDVHHNWLGRILMNLYNSKGYFGNWEDGESGIRTALCRNYKKVEIKVVGRVLMFSASQPNYP</sequence>
<dbReference type="OrthoDB" id="10061782at2759"/>
<evidence type="ECO:0000313" key="3">
    <source>
        <dbReference type="EMBL" id="KAJ5153132.1"/>
    </source>
</evidence>
<dbReference type="InterPro" id="IPR016584">
    <property type="entry name" value="MeTrfase_VrtF"/>
</dbReference>
<dbReference type="CDD" id="cd02440">
    <property type="entry name" value="AdoMet_MTases"/>
    <property type="match status" value="1"/>
</dbReference>
<gene>
    <name evidence="3" type="ORF">N7482_009610</name>
</gene>
<dbReference type="RefSeq" id="XP_056539440.1">
    <property type="nucleotide sequence ID" value="XM_056691734.1"/>
</dbReference>
<dbReference type="PIRSF" id="PIRSF011491">
    <property type="entry name" value="Mtase_YbcY_prd"/>
    <property type="match status" value="1"/>
</dbReference>
<dbReference type="SUPFAM" id="SSF53335">
    <property type="entry name" value="S-adenosyl-L-methionine-dependent methyltransferases"/>
    <property type="match status" value="1"/>
</dbReference>
<dbReference type="Gene3D" id="3.40.50.150">
    <property type="entry name" value="Vaccinia Virus protein VP39"/>
    <property type="match status" value="1"/>
</dbReference>
<comment type="caution">
    <text evidence="3">The sequence shown here is derived from an EMBL/GenBank/DDBJ whole genome shotgun (WGS) entry which is preliminary data.</text>
</comment>
<dbReference type="GeneID" id="81430910"/>
<keyword evidence="4" id="KW-1185">Reference proteome</keyword>
<keyword evidence="2" id="KW-0489">Methyltransferase</keyword>
<proteinExistence type="inferred from homology"/>
<name>A0A9W9HQG0_9EURO</name>
<dbReference type="AlphaFoldDB" id="A0A9W9HQG0"/>
<evidence type="ECO:0000313" key="4">
    <source>
        <dbReference type="Proteomes" id="UP001149163"/>
    </source>
</evidence>
<protein>
    <submittedName>
        <fullName evidence="3">Uncharacterized protein</fullName>
    </submittedName>
</protein>
<dbReference type="InterPro" id="IPR029063">
    <property type="entry name" value="SAM-dependent_MTases_sf"/>
</dbReference>
<organism evidence="3 4">
    <name type="scientific">Penicillium canariense</name>
    <dbReference type="NCBI Taxonomy" id="189055"/>
    <lineage>
        <taxon>Eukaryota</taxon>
        <taxon>Fungi</taxon>
        <taxon>Dikarya</taxon>
        <taxon>Ascomycota</taxon>
        <taxon>Pezizomycotina</taxon>
        <taxon>Eurotiomycetes</taxon>
        <taxon>Eurotiomycetidae</taxon>
        <taxon>Eurotiales</taxon>
        <taxon>Aspergillaceae</taxon>
        <taxon>Penicillium</taxon>
    </lineage>
</organism>
<dbReference type="GO" id="GO:0032259">
    <property type="term" value="P:methylation"/>
    <property type="evidence" value="ECO:0007669"/>
    <property type="project" value="UniProtKB-KW"/>
</dbReference>
<keyword evidence="2" id="KW-0808">Transferase</keyword>